<dbReference type="PANTHER" id="PTHR33233">
    <property type="entry name" value="ENDONUCLEASE/EXONUCLEASE/PHOSPHATASE"/>
    <property type="match status" value="1"/>
</dbReference>
<dbReference type="AlphaFoldDB" id="A0AAW1I167"/>
<dbReference type="Proteomes" id="UP001443914">
    <property type="component" value="Unassembled WGS sequence"/>
</dbReference>
<feature type="domain" description="DUF4283" evidence="1">
    <location>
        <begin position="16"/>
        <end position="92"/>
    </location>
</feature>
<organism evidence="2 3">
    <name type="scientific">Saponaria officinalis</name>
    <name type="common">Common soapwort</name>
    <name type="synonym">Lychnis saponaria</name>
    <dbReference type="NCBI Taxonomy" id="3572"/>
    <lineage>
        <taxon>Eukaryota</taxon>
        <taxon>Viridiplantae</taxon>
        <taxon>Streptophyta</taxon>
        <taxon>Embryophyta</taxon>
        <taxon>Tracheophyta</taxon>
        <taxon>Spermatophyta</taxon>
        <taxon>Magnoliopsida</taxon>
        <taxon>eudicotyledons</taxon>
        <taxon>Gunneridae</taxon>
        <taxon>Pentapetalae</taxon>
        <taxon>Caryophyllales</taxon>
        <taxon>Caryophyllaceae</taxon>
        <taxon>Caryophylleae</taxon>
        <taxon>Saponaria</taxon>
    </lineage>
</organism>
<proteinExistence type="predicted"/>
<accession>A0AAW1I167</accession>
<gene>
    <name evidence="2" type="ORF">RND81_10G059800</name>
</gene>
<keyword evidence="3" id="KW-1185">Reference proteome</keyword>
<reference evidence="2" key="1">
    <citation type="submission" date="2024-03" db="EMBL/GenBank/DDBJ databases">
        <title>WGS assembly of Saponaria officinalis var. Norfolk2.</title>
        <authorList>
            <person name="Jenkins J."/>
            <person name="Shu S."/>
            <person name="Grimwood J."/>
            <person name="Barry K."/>
            <person name="Goodstein D."/>
            <person name="Schmutz J."/>
            <person name="Leebens-Mack J."/>
            <person name="Osbourn A."/>
        </authorList>
    </citation>
    <scope>NUCLEOTIDE SEQUENCE [LARGE SCALE GENOMIC DNA]</scope>
    <source>
        <strain evidence="2">JIC</strain>
    </source>
</reference>
<evidence type="ECO:0000259" key="1">
    <source>
        <dbReference type="Pfam" id="PF14111"/>
    </source>
</evidence>
<protein>
    <recommendedName>
        <fullName evidence="1">DUF4283 domain-containing protein</fullName>
    </recommendedName>
</protein>
<dbReference type="Pfam" id="PF14111">
    <property type="entry name" value="DUF4283"/>
    <property type="match status" value="1"/>
</dbReference>
<sequence length="99" mass="11487">MLHLEAEDVAEEISYWSSAVVCYVLGSNPPKEVLGGYIKRIWGKFEYDKVSFLSNGVFLVRFKTKEVQAQVLLQGFQMFDGKPVVVRPWSLSCVWLRRW</sequence>
<dbReference type="EMBL" id="JBDFQZ010000010">
    <property type="protein sequence ID" value="KAK9682229.1"/>
    <property type="molecule type" value="Genomic_DNA"/>
</dbReference>
<dbReference type="PANTHER" id="PTHR33233:SF17">
    <property type="entry name" value="DUF4283 DOMAIN-CONTAINING PROTEIN"/>
    <property type="match status" value="1"/>
</dbReference>
<evidence type="ECO:0000313" key="2">
    <source>
        <dbReference type="EMBL" id="KAK9682229.1"/>
    </source>
</evidence>
<name>A0AAW1I167_SAPOF</name>
<comment type="caution">
    <text evidence="2">The sequence shown here is derived from an EMBL/GenBank/DDBJ whole genome shotgun (WGS) entry which is preliminary data.</text>
</comment>
<dbReference type="InterPro" id="IPR025558">
    <property type="entry name" value="DUF4283"/>
</dbReference>
<evidence type="ECO:0000313" key="3">
    <source>
        <dbReference type="Proteomes" id="UP001443914"/>
    </source>
</evidence>